<organism evidence="2 3">
    <name type="scientific">Legionella sainthelensi</name>
    <dbReference type="NCBI Taxonomy" id="28087"/>
    <lineage>
        <taxon>Bacteria</taxon>
        <taxon>Pseudomonadati</taxon>
        <taxon>Pseudomonadota</taxon>
        <taxon>Gammaproteobacteria</taxon>
        <taxon>Legionellales</taxon>
        <taxon>Legionellaceae</taxon>
        <taxon>Legionella</taxon>
    </lineage>
</organism>
<proteinExistence type="predicted"/>
<accession>A0A2H5FML9</accession>
<evidence type="ECO:0000259" key="1">
    <source>
        <dbReference type="Pfam" id="PF13340"/>
    </source>
</evidence>
<dbReference type="Pfam" id="PF13340">
    <property type="entry name" value="DUF4096"/>
    <property type="match status" value="1"/>
</dbReference>
<evidence type="ECO:0000313" key="2">
    <source>
        <dbReference type="EMBL" id="AUH72773.1"/>
    </source>
</evidence>
<sequence length="63" mass="7372">MYGNLCHLIYYEVQGALVGAVPDNRIFINAVFWKLSTDAPWRDLLSSHGDCKSTQHRFCRWRD</sequence>
<dbReference type="AlphaFoldDB" id="A0A2H5FML9"/>
<evidence type="ECO:0000313" key="3">
    <source>
        <dbReference type="Proteomes" id="UP000234343"/>
    </source>
</evidence>
<dbReference type="KEGG" id="lsh:CAB17_12490"/>
<feature type="domain" description="Insertion element IS402-like" evidence="1">
    <location>
        <begin position="21"/>
        <end position="63"/>
    </location>
</feature>
<gene>
    <name evidence="2" type="ORF">CAB17_12490</name>
</gene>
<dbReference type="Proteomes" id="UP000234343">
    <property type="component" value="Chromosome"/>
</dbReference>
<name>A0A2H5FML9_9GAMM</name>
<protein>
    <recommendedName>
        <fullName evidence="1">Insertion element IS402-like domain-containing protein</fullName>
    </recommendedName>
</protein>
<dbReference type="EMBL" id="CP025491">
    <property type="protein sequence ID" value="AUH72773.1"/>
    <property type="molecule type" value="Genomic_DNA"/>
</dbReference>
<keyword evidence="3" id="KW-1185">Reference proteome</keyword>
<reference evidence="2 3" key="1">
    <citation type="submission" date="2017-12" db="EMBL/GenBank/DDBJ databases">
        <title>Legionella sainthelensi LA01-117, whole genome sequence of a clinical isolate from New Zealand.</title>
        <authorList>
            <person name="Cree S.L."/>
            <person name="Slow S."/>
            <person name="Kennedy M.A."/>
            <person name="Murdoch D.R."/>
            <person name="Biggs P.J."/>
            <person name="Anderson T."/>
        </authorList>
    </citation>
    <scope>NUCLEOTIDE SEQUENCE [LARGE SCALE GENOMIC DNA]</scope>
    <source>
        <strain evidence="2 3">LA01-117</strain>
    </source>
</reference>
<dbReference type="InterPro" id="IPR025161">
    <property type="entry name" value="IS402-like_dom"/>
</dbReference>